<accession>A0ABZ2LE14</accession>
<dbReference type="RefSeq" id="WP_394838843.1">
    <property type="nucleotide sequence ID" value="NZ_CP089929.1"/>
</dbReference>
<organism evidence="1 2">
    <name type="scientific">Pendulispora rubella</name>
    <dbReference type="NCBI Taxonomy" id="2741070"/>
    <lineage>
        <taxon>Bacteria</taxon>
        <taxon>Pseudomonadati</taxon>
        <taxon>Myxococcota</taxon>
        <taxon>Myxococcia</taxon>
        <taxon>Myxococcales</taxon>
        <taxon>Sorangiineae</taxon>
        <taxon>Pendulisporaceae</taxon>
        <taxon>Pendulispora</taxon>
    </lineage>
</organism>
<evidence type="ECO:0008006" key="3">
    <source>
        <dbReference type="Google" id="ProtNLM"/>
    </source>
</evidence>
<proteinExistence type="predicted"/>
<sequence length="194" mass="20817">MIFVVLASLAVVLTCIGASVRRLYFATTPTALDPAPLVKALTGPKGRAAYEQVCAAIVATPEADWERDVVEALAQPTGLRAAMINEQLSELDYRLQRWIRVPRVCASISSSTGFLLAAMALRIGLSGIENLADVDVGDRLNAAALDALGIAALGMWGTVTCISIQMQARRAVKARLQLTDKWIERLEALQPSQA</sequence>
<evidence type="ECO:0000313" key="2">
    <source>
        <dbReference type="Proteomes" id="UP001374803"/>
    </source>
</evidence>
<dbReference type="Proteomes" id="UP001374803">
    <property type="component" value="Chromosome"/>
</dbReference>
<reference evidence="1" key="1">
    <citation type="submission" date="2021-12" db="EMBL/GenBank/DDBJ databases">
        <title>Discovery of the Pendulisporaceae a myxobacterial family with distinct sporulation behavior and unique specialized metabolism.</title>
        <authorList>
            <person name="Garcia R."/>
            <person name="Popoff A."/>
            <person name="Bader C.D."/>
            <person name="Loehr J."/>
            <person name="Walesch S."/>
            <person name="Walt C."/>
            <person name="Boldt J."/>
            <person name="Bunk B."/>
            <person name="Haeckl F.J.F.P.J."/>
            <person name="Gunesch A.P."/>
            <person name="Birkelbach J."/>
            <person name="Nuebel U."/>
            <person name="Pietschmann T."/>
            <person name="Bach T."/>
            <person name="Mueller R."/>
        </authorList>
    </citation>
    <scope>NUCLEOTIDE SEQUENCE</scope>
    <source>
        <strain evidence="1">MSr11367</strain>
    </source>
</reference>
<name>A0ABZ2LE14_9BACT</name>
<keyword evidence="2" id="KW-1185">Reference proteome</keyword>
<gene>
    <name evidence="1" type="ORF">LVJ94_18290</name>
</gene>
<evidence type="ECO:0000313" key="1">
    <source>
        <dbReference type="EMBL" id="WXB09172.1"/>
    </source>
</evidence>
<dbReference type="EMBL" id="CP089983">
    <property type="protein sequence ID" value="WXB09172.1"/>
    <property type="molecule type" value="Genomic_DNA"/>
</dbReference>
<protein>
    <recommendedName>
        <fullName evidence="3">MotA/TolQ/ExbB proton channel domain-containing protein</fullName>
    </recommendedName>
</protein>